<comment type="caution">
    <text evidence="13">The sequence shown here is derived from an EMBL/GenBank/DDBJ whole genome shotgun (WGS) entry which is preliminary data.</text>
</comment>
<evidence type="ECO:0000256" key="6">
    <source>
        <dbReference type="ARBA" id="ARBA00023128"/>
    </source>
</evidence>
<dbReference type="GO" id="GO:0005743">
    <property type="term" value="C:mitochondrial inner membrane"/>
    <property type="evidence" value="ECO:0007669"/>
    <property type="project" value="UniProtKB-SubCell"/>
</dbReference>
<dbReference type="Proteomes" id="UP001199106">
    <property type="component" value="Unassembled WGS sequence"/>
</dbReference>
<dbReference type="PANTHER" id="PTHR28202">
    <property type="entry name" value="ASSEMBLY FACTOR CBP4"/>
    <property type="match status" value="1"/>
</dbReference>
<organism evidence="13 14">
    <name type="scientific">Alternaria panax</name>
    <dbReference type="NCBI Taxonomy" id="48097"/>
    <lineage>
        <taxon>Eukaryota</taxon>
        <taxon>Fungi</taxon>
        <taxon>Dikarya</taxon>
        <taxon>Ascomycota</taxon>
        <taxon>Pezizomycotina</taxon>
        <taxon>Dothideomycetes</taxon>
        <taxon>Pleosporomycetidae</taxon>
        <taxon>Pleosporales</taxon>
        <taxon>Pleosporineae</taxon>
        <taxon>Pleosporaceae</taxon>
        <taxon>Alternaria</taxon>
        <taxon>Alternaria sect. Panax</taxon>
    </lineage>
</organism>
<keyword evidence="8 11" id="KW-0143">Chaperone</keyword>
<keyword evidence="5 11" id="KW-1133">Transmembrane helix</keyword>
<reference evidence="13" key="1">
    <citation type="submission" date="2021-07" db="EMBL/GenBank/DDBJ databases">
        <title>Genome Resource of American Ginseng Black Spot Pathogen Alternaria panax.</title>
        <authorList>
            <person name="Qiu C."/>
            <person name="Wang W."/>
            <person name="Liu Z."/>
        </authorList>
    </citation>
    <scope>NUCLEOTIDE SEQUENCE</scope>
    <source>
        <strain evidence="13">BNCC115425</strain>
    </source>
</reference>
<dbReference type="Pfam" id="PF07960">
    <property type="entry name" value="CBP4"/>
    <property type="match status" value="1"/>
</dbReference>
<name>A0AAD4I6R0_9PLEO</name>
<feature type="transmembrane region" description="Helical" evidence="11">
    <location>
        <begin position="56"/>
        <end position="77"/>
    </location>
</feature>
<dbReference type="InterPro" id="IPR012420">
    <property type="entry name" value="Cbp4"/>
</dbReference>
<proteinExistence type="inferred from homology"/>
<evidence type="ECO:0000256" key="11">
    <source>
        <dbReference type="RuleBase" id="RU368005"/>
    </source>
</evidence>
<keyword evidence="7 11" id="KW-0472">Membrane</keyword>
<keyword evidence="4 11" id="KW-0999">Mitochondrion inner membrane</keyword>
<comment type="subcellular location">
    <subcellularLocation>
        <location evidence="1 11">Mitochondrion inner membrane</location>
        <topology evidence="1 11">Single-pass membrane protein</topology>
    </subcellularLocation>
</comment>
<evidence type="ECO:0000256" key="3">
    <source>
        <dbReference type="ARBA" id="ARBA00022692"/>
    </source>
</evidence>
<keyword evidence="3 11" id="KW-0812">Transmembrane</keyword>
<feature type="region of interest" description="Disordered" evidence="12">
    <location>
        <begin position="131"/>
        <end position="166"/>
    </location>
</feature>
<dbReference type="PANTHER" id="PTHR28202:SF1">
    <property type="entry name" value="ASSEMBLY FACTOR CBP4"/>
    <property type="match status" value="1"/>
</dbReference>
<dbReference type="AlphaFoldDB" id="A0AAD4I6R0"/>
<protein>
    <recommendedName>
        <fullName evidence="10 11">Cytochrome b mRNA-processing protein 4</fullName>
    </recommendedName>
</protein>
<evidence type="ECO:0000256" key="5">
    <source>
        <dbReference type="ARBA" id="ARBA00022989"/>
    </source>
</evidence>
<accession>A0AAD4I6R0</accession>
<evidence type="ECO:0000256" key="1">
    <source>
        <dbReference type="ARBA" id="ARBA00004434"/>
    </source>
</evidence>
<dbReference type="GO" id="GO:0034551">
    <property type="term" value="P:mitochondrial respiratory chain complex III assembly"/>
    <property type="evidence" value="ECO:0007669"/>
    <property type="project" value="TreeGrafter"/>
</dbReference>
<keyword evidence="6 11" id="KW-0496">Mitochondrion</keyword>
<dbReference type="EMBL" id="JAANER010000010">
    <property type="protein sequence ID" value="KAG9185681.1"/>
    <property type="molecule type" value="Genomic_DNA"/>
</dbReference>
<sequence>MALGWVVDFTTLAARDSTNNPQPHIQGCKYNRRSTTHFHKDIKHRSEDIMPSMSTYIKAISGGAFLVIGGPALVWYVTPTEEEIFKRYSPELQKKALAGREQRQKDFDAFVGQLKEASRSDKPIWAVQKEMDAKRSEAEQQIRREERDAFAAESRRRQAEIRESAK</sequence>
<gene>
    <name evidence="13" type="ORF">G6011_07012</name>
</gene>
<comment type="function">
    <text evidence="9 11">Essential for the assembly of ubiquinol-cytochrome c reductase. It has a direct effect on the correct occurrence of the Rieske protein, core 4, core 5 and apocytochrome b.</text>
</comment>
<keyword evidence="14" id="KW-1185">Reference proteome</keyword>
<evidence type="ECO:0000256" key="7">
    <source>
        <dbReference type="ARBA" id="ARBA00023136"/>
    </source>
</evidence>
<evidence type="ECO:0000256" key="4">
    <source>
        <dbReference type="ARBA" id="ARBA00022792"/>
    </source>
</evidence>
<evidence type="ECO:0000256" key="12">
    <source>
        <dbReference type="SAM" id="MobiDB-lite"/>
    </source>
</evidence>
<evidence type="ECO:0000313" key="13">
    <source>
        <dbReference type="EMBL" id="KAG9185681.1"/>
    </source>
</evidence>
<evidence type="ECO:0000256" key="10">
    <source>
        <dbReference type="ARBA" id="ARBA00031521"/>
    </source>
</evidence>
<evidence type="ECO:0000313" key="14">
    <source>
        <dbReference type="Proteomes" id="UP001199106"/>
    </source>
</evidence>
<evidence type="ECO:0000256" key="8">
    <source>
        <dbReference type="ARBA" id="ARBA00023186"/>
    </source>
</evidence>
<evidence type="ECO:0000256" key="2">
    <source>
        <dbReference type="ARBA" id="ARBA00006780"/>
    </source>
</evidence>
<comment type="similarity">
    <text evidence="2 11">Belongs to the CBP4 family.</text>
</comment>
<evidence type="ECO:0000256" key="9">
    <source>
        <dbReference type="ARBA" id="ARBA00025413"/>
    </source>
</evidence>